<evidence type="ECO:0000313" key="1">
    <source>
        <dbReference type="EMBL" id="UYV96004.1"/>
    </source>
</evidence>
<dbReference type="Proteomes" id="UP001163293">
    <property type="component" value="Chromosome"/>
</dbReference>
<name>A0AAX3EDJ7_PAEUR</name>
<sequence>MTMEDLVVKAAAAAVVARGLTRKDGEAALAALGWAQGTVLTHEDAFRAFAQALIDEVGVPDLIEAKIELLGEYKLDYPQDYEPEDVACMQTELERLRSLQQQLTRLAS</sequence>
<gene>
    <name evidence="1" type="ORF">NL394_13025</name>
</gene>
<keyword evidence="2" id="KW-1185">Reference proteome</keyword>
<dbReference type="EMBL" id="CP101185">
    <property type="protein sequence ID" value="UYV96004.1"/>
    <property type="molecule type" value="Genomic_DNA"/>
</dbReference>
<organism evidence="1 2">
    <name type="scientific">Paenarthrobacter ureafaciens</name>
    <dbReference type="NCBI Taxonomy" id="37931"/>
    <lineage>
        <taxon>Bacteria</taxon>
        <taxon>Bacillati</taxon>
        <taxon>Actinomycetota</taxon>
        <taxon>Actinomycetes</taxon>
        <taxon>Micrococcales</taxon>
        <taxon>Micrococcaceae</taxon>
        <taxon>Paenarthrobacter</taxon>
    </lineage>
</organism>
<protein>
    <submittedName>
        <fullName evidence="1">Uncharacterized protein</fullName>
    </submittedName>
</protein>
<reference evidence="1" key="1">
    <citation type="submission" date="2022-07" db="EMBL/GenBank/DDBJ databases">
        <authorList>
            <person name="Wu T."/>
        </authorList>
    </citation>
    <scope>NUCLEOTIDE SEQUENCE</scope>
    <source>
        <strain evidence="1">SD-1</strain>
    </source>
</reference>
<accession>A0AAX3EDJ7</accession>
<proteinExistence type="predicted"/>
<evidence type="ECO:0000313" key="2">
    <source>
        <dbReference type="Proteomes" id="UP001163293"/>
    </source>
</evidence>
<dbReference type="RefSeq" id="WP_139126759.1">
    <property type="nucleotide sequence ID" value="NZ_CP043010.1"/>
</dbReference>
<dbReference type="AlphaFoldDB" id="A0AAX3EDJ7"/>